<proteinExistence type="predicted"/>
<dbReference type="PROSITE" id="PS00107">
    <property type="entry name" value="PROTEIN_KINASE_ATP"/>
    <property type="match status" value="1"/>
</dbReference>
<dbReference type="SUPFAM" id="SSF89392">
    <property type="entry name" value="Prokaryotic lipoproteins and lipoprotein localization factors"/>
    <property type="match status" value="1"/>
</dbReference>
<comment type="caution">
    <text evidence="8">The sequence shown here is derived from an EMBL/GenBank/DDBJ whole genome shotgun (WGS) entry which is preliminary data.</text>
</comment>
<dbReference type="Gene3D" id="2.50.20.20">
    <property type="match status" value="1"/>
</dbReference>
<dbReference type="Gene3D" id="1.10.510.10">
    <property type="entry name" value="Transferase(Phosphotransferase) domain 1"/>
    <property type="match status" value="1"/>
</dbReference>
<evidence type="ECO:0000256" key="2">
    <source>
        <dbReference type="ARBA" id="ARBA00022741"/>
    </source>
</evidence>
<dbReference type="PANTHER" id="PTHR43289">
    <property type="entry name" value="MITOGEN-ACTIVATED PROTEIN KINASE KINASE KINASE 20-RELATED"/>
    <property type="match status" value="1"/>
</dbReference>
<feature type="binding site" evidence="5">
    <location>
        <position position="60"/>
    </location>
    <ligand>
        <name>ATP</name>
        <dbReference type="ChEBI" id="CHEBI:30616"/>
    </ligand>
</feature>
<evidence type="ECO:0000256" key="6">
    <source>
        <dbReference type="SAM" id="MobiDB-lite"/>
    </source>
</evidence>
<organism evidence="8 9">
    <name type="scientific">Marinitenerispora sediminis</name>
    <dbReference type="NCBI Taxonomy" id="1931232"/>
    <lineage>
        <taxon>Bacteria</taxon>
        <taxon>Bacillati</taxon>
        <taxon>Actinomycetota</taxon>
        <taxon>Actinomycetes</taxon>
        <taxon>Streptosporangiales</taxon>
        <taxon>Nocardiopsidaceae</taxon>
        <taxon>Marinitenerispora</taxon>
    </lineage>
</organism>
<dbReference type="PROSITE" id="PS00108">
    <property type="entry name" value="PROTEIN_KINASE_ST"/>
    <property type="match status" value="1"/>
</dbReference>
<dbReference type="Proteomes" id="UP000253318">
    <property type="component" value="Unassembled WGS sequence"/>
</dbReference>
<dbReference type="OrthoDB" id="3414854at2"/>
<feature type="region of interest" description="Disordered" evidence="6">
    <location>
        <begin position="1"/>
        <end position="26"/>
    </location>
</feature>
<dbReference type="InterPro" id="IPR017441">
    <property type="entry name" value="Protein_kinase_ATP_BS"/>
</dbReference>
<keyword evidence="1" id="KW-0808">Transferase</keyword>
<gene>
    <name evidence="8" type="ORF">DEF24_13745</name>
</gene>
<dbReference type="InterPro" id="IPR029046">
    <property type="entry name" value="LolA/LolB/LppX"/>
</dbReference>
<protein>
    <recommendedName>
        <fullName evidence="7">Protein kinase domain-containing protein</fullName>
    </recommendedName>
</protein>
<dbReference type="GO" id="GO:0005524">
    <property type="term" value="F:ATP binding"/>
    <property type="evidence" value="ECO:0007669"/>
    <property type="project" value="UniProtKB-UniRule"/>
</dbReference>
<reference evidence="8 9" key="1">
    <citation type="submission" date="2018-04" db="EMBL/GenBank/DDBJ databases">
        <title>Novel actinobacteria from marine sediment.</title>
        <authorList>
            <person name="Ng Z.Y."/>
            <person name="Tan G.Y.A."/>
        </authorList>
    </citation>
    <scope>NUCLEOTIDE SEQUENCE [LARGE SCALE GENOMIC DNA]</scope>
    <source>
        <strain evidence="8 9">TPS81</strain>
    </source>
</reference>
<dbReference type="RefSeq" id="WP_114399026.1">
    <property type="nucleotide sequence ID" value="NZ_QEIM01000102.1"/>
</dbReference>
<dbReference type="PANTHER" id="PTHR43289:SF34">
    <property type="entry name" value="SERINE_THREONINE-PROTEIN KINASE YBDM-RELATED"/>
    <property type="match status" value="1"/>
</dbReference>
<dbReference type="Gene3D" id="3.30.200.20">
    <property type="entry name" value="Phosphorylase Kinase, domain 1"/>
    <property type="match status" value="1"/>
</dbReference>
<dbReference type="InterPro" id="IPR008271">
    <property type="entry name" value="Ser/Thr_kinase_AS"/>
</dbReference>
<feature type="domain" description="Protein kinase" evidence="7">
    <location>
        <begin position="32"/>
        <end position="280"/>
    </location>
</feature>
<dbReference type="AlphaFoldDB" id="A0A368T4G6"/>
<name>A0A368T4G6_9ACTN</name>
<evidence type="ECO:0000256" key="5">
    <source>
        <dbReference type="PROSITE-ProRule" id="PRU10141"/>
    </source>
</evidence>
<evidence type="ECO:0000256" key="4">
    <source>
        <dbReference type="ARBA" id="ARBA00022840"/>
    </source>
</evidence>
<dbReference type="SMART" id="SM00220">
    <property type="entry name" value="S_TKc"/>
    <property type="match status" value="1"/>
</dbReference>
<dbReference type="Pfam" id="PF00069">
    <property type="entry name" value="Pkinase"/>
    <property type="match status" value="1"/>
</dbReference>
<dbReference type="PROSITE" id="PS50011">
    <property type="entry name" value="PROTEIN_KINASE_DOM"/>
    <property type="match status" value="1"/>
</dbReference>
<accession>A0A368T4G6</accession>
<dbReference type="InterPro" id="IPR000719">
    <property type="entry name" value="Prot_kinase_dom"/>
</dbReference>
<keyword evidence="3" id="KW-0418">Kinase</keyword>
<dbReference type="EMBL" id="QEIN01000097">
    <property type="protein sequence ID" value="RCV58361.1"/>
    <property type="molecule type" value="Genomic_DNA"/>
</dbReference>
<dbReference type="CDD" id="cd14014">
    <property type="entry name" value="STKc_PknB_like"/>
    <property type="match status" value="1"/>
</dbReference>
<evidence type="ECO:0000259" key="7">
    <source>
        <dbReference type="PROSITE" id="PS50011"/>
    </source>
</evidence>
<evidence type="ECO:0000313" key="8">
    <source>
        <dbReference type="EMBL" id="RCV58361.1"/>
    </source>
</evidence>
<sequence length="743" mass="75768">MTTDPGLHDQPGDLPPELRPLRDGDPHRIGPYRVVGLLGEGGMGVVYGALDAQDRCIAVKVIHDRFAADPRFRARFAEEAELMRRVGGLCTAAVHASDTGAERPWLATDFVAGRTLREHVEENGPLTGAMLLAFAAGTAEALQAVHAAGVVHCDLKPANVILSPAGPKVLDFGIAHLVTAGPTGEVFGSPGWVSPERLAGGEGAPAADMFAWGGMVAFAATGRAPFGTGPGAELLRRTRDDEPDLDGVPAELLPVVARALAKDPVERPTAEAAFQAVLALSDAEATAEAHSLSADGFRPDPVRRLQDLLAHRWTGIDASWHQPARWVAAAAAAGAVAAQSGAGVVGGAAATGATTALGTTTATGATGVASGAATATGAAASGGLVKGIAIAAAAVVTAGAVATGGYFAAGALAARDGNGGAAAPSAAPTTPQGAVAHAVDLVLAADGFEIVHVGRLTAESATAQAPAGVSPDDYVWMTETTWRHSYDATAPEPAFESLVTGNEFGDRYVRVGDDLMYRDEFLQSEWLTNPEQVGGVPVDPDDYTPEAALTQLRAISESDDVAVRGSEARDGVPTTRFTGTFALTEIVDPATGEEGVTDAPFELWLTEDGLPLRLEYTGTDTEHEVDYLGFEPASIDAPAPGALPAGSCGTATTQNGMVVEIDSQASELECEEAVGIATAYFNGDAVMPPGGGGSGGFATVNGEWTCGWATVGAIETTPAGERIGGCTFDADPSRGDIVFLKTG</sequence>
<evidence type="ECO:0000256" key="1">
    <source>
        <dbReference type="ARBA" id="ARBA00022679"/>
    </source>
</evidence>
<keyword evidence="9" id="KW-1185">Reference proteome</keyword>
<dbReference type="InterPro" id="IPR011009">
    <property type="entry name" value="Kinase-like_dom_sf"/>
</dbReference>
<keyword evidence="2 5" id="KW-0547">Nucleotide-binding</keyword>
<dbReference type="GO" id="GO:0004674">
    <property type="term" value="F:protein serine/threonine kinase activity"/>
    <property type="evidence" value="ECO:0007669"/>
    <property type="project" value="TreeGrafter"/>
</dbReference>
<feature type="compositionally biased region" description="Basic and acidic residues" evidence="6">
    <location>
        <begin position="1"/>
        <end position="11"/>
    </location>
</feature>
<keyword evidence="4 5" id="KW-0067">ATP-binding</keyword>
<evidence type="ECO:0000256" key="3">
    <source>
        <dbReference type="ARBA" id="ARBA00022777"/>
    </source>
</evidence>
<dbReference type="SUPFAM" id="SSF56112">
    <property type="entry name" value="Protein kinase-like (PK-like)"/>
    <property type="match status" value="1"/>
</dbReference>
<evidence type="ECO:0000313" key="9">
    <source>
        <dbReference type="Proteomes" id="UP000253318"/>
    </source>
</evidence>